<dbReference type="Proteomes" id="UP000007471">
    <property type="component" value="Chromosome"/>
</dbReference>
<evidence type="ECO:0000256" key="4">
    <source>
        <dbReference type="ARBA" id="ARBA00023284"/>
    </source>
</evidence>
<sequence precursor="true">MSRLNAALVTVIVLLALALFALGALKQHLDTAEDLQCVEDQRLIAADLRIRIPQRRDALLNDPASPIAGNPDGDIAVVSFFDYNCGVCRAAALDLQEALSNDPNVKLVFKELPVLGPESKFAARAALASHKQGKYQAFHLALMAFPGFLNQRTTLAVAERVGLDLEQLKRDMQDPAIANAITRNFALAKDLYIEGTPALVVGDEVIPGEVGMARLQRSIADARA</sequence>
<feature type="domain" description="Thioredoxin" evidence="5">
    <location>
        <begin position="32"/>
        <end position="224"/>
    </location>
</feature>
<reference evidence="7" key="1">
    <citation type="submission" date="2011-01" db="EMBL/GenBank/DDBJ databases">
        <title>Complete sequence of chromosome of Mesorhizobium ciceri bv. biserrulae WSM1271.</title>
        <authorList>
            <person name="Lucas S."/>
            <person name="Copeland A."/>
            <person name="Lapidus A."/>
            <person name="Cheng J.-F."/>
            <person name="Goodwin L."/>
            <person name="Pitluck S."/>
            <person name="Teshima H."/>
            <person name="Detter J.C."/>
            <person name="Han C."/>
            <person name="Tapia R."/>
            <person name="Land M."/>
            <person name="Hauser L."/>
            <person name="Kyrpides N."/>
            <person name="Ivanova N."/>
            <person name="Nandasena K."/>
            <person name="Reeve W.G."/>
            <person name="Howieson J.G."/>
            <person name="O'Hara G."/>
            <person name="Tiwari R.P."/>
            <person name="Woyke T."/>
        </authorList>
    </citation>
    <scope>NUCLEOTIDE SEQUENCE [LARGE SCALE GENOMIC DNA]</scope>
    <source>
        <strain evidence="7">HAMBI 2942 / LMG 23838 / WSM1271</strain>
    </source>
</reference>
<dbReference type="InterPro" id="IPR001853">
    <property type="entry name" value="DSBA-like_thioredoxin_dom"/>
</dbReference>
<evidence type="ECO:0000256" key="1">
    <source>
        <dbReference type="ARBA" id="ARBA00022729"/>
    </source>
</evidence>
<dbReference type="AlphaFoldDB" id="E8TFG9"/>
<gene>
    <name evidence="6" type="ordered locus">Mesci_5535</name>
</gene>
<dbReference type="RefSeq" id="WP_013533283.1">
    <property type="nucleotide sequence ID" value="NC_014923.1"/>
</dbReference>
<dbReference type="OrthoDB" id="9780147at2"/>
<name>E8TFG9_MESCW</name>
<keyword evidence="1" id="KW-0732">Signal</keyword>
<dbReference type="PROSITE" id="PS51352">
    <property type="entry name" value="THIOREDOXIN_2"/>
    <property type="match status" value="1"/>
</dbReference>
<evidence type="ECO:0000256" key="3">
    <source>
        <dbReference type="ARBA" id="ARBA00023157"/>
    </source>
</evidence>
<dbReference type="InterPro" id="IPR036249">
    <property type="entry name" value="Thioredoxin-like_sf"/>
</dbReference>
<dbReference type="EMBL" id="CP002447">
    <property type="protein sequence ID" value="ADV14632.1"/>
    <property type="molecule type" value="Genomic_DNA"/>
</dbReference>
<proteinExistence type="predicted"/>
<dbReference type="HOGENOM" id="CLU_000288_47_4_5"/>
<dbReference type="KEGG" id="mci:Mesci_5535"/>
<keyword evidence="2" id="KW-0560">Oxidoreductase</keyword>
<evidence type="ECO:0000256" key="2">
    <source>
        <dbReference type="ARBA" id="ARBA00023002"/>
    </source>
</evidence>
<organism evidence="6 7">
    <name type="scientific">Mesorhizobium ciceri biovar biserrulae (strain HAMBI 2942 / LMG 23838 / WSM1271)</name>
    <dbReference type="NCBI Taxonomy" id="765698"/>
    <lineage>
        <taxon>Bacteria</taxon>
        <taxon>Pseudomonadati</taxon>
        <taxon>Pseudomonadota</taxon>
        <taxon>Alphaproteobacteria</taxon>
        <taxon>Hyphomicrobiales</taxon>
        <taxon>Phyllobacteriaceae</taxon>
        <taxon>Mesorhizobium</taxon>
    </lineage>
</organism>
<keyword evidence="4" id="KW-0676">Redox-active center</keyword>
<evidence type="ECO:0000313" key="7">
    <source>
        <dbReference type="Proteomes" id="UP000007471"/>
    </source>
</evidence>
<dbReference type="InterPro" id="IPR013766">
    <property type="entry name" value="Thioredoxin_domain"/>
</dbReference>
<accession>E8TFG9</accession>
<dbReference type="PANTHER" id="PTHR13887:SF14">
    <property type="entry name" value="DISULFIDE BOND FORMATION PROTEIN D"/>
    <property type="match status" value="1"/>
</dbReference>
<dbReference type="GO" id="GO:0016491">
    <property type="term" value="F:oxidoreductase activity"/>
    <property type="evidence" value="ECO:0007669"/>
    <property type="project" value="UniProtKB-KW"/>
</dbReference>
<protein>
    <submittedName>
        <fullName evidence="6">DSBA oxidoreductase</fullName>
    </submittedName>
</protein>
<keyword evidence="3" id="KW-1015">Disulfide bond</keyword>
<dbReference type="GeneID" id="90992864"/>
<dbReference type="CDD" id="cd03023">
    <property type="entry name" value="DsbA_Com1_like"/>
    <property type="match status" value="1"/>
</dbReference>
<dbReference type="Gene3D" id="3.40.30.10">
    <property type="entry name" value="Glutaredoxin"/>
    <property type="match status" value="1"/>
</dbReference>
<evidence type="ECO:0000313" key="6">
    <source>
        <dbReference type="EMBL" id="ADV14632.1"/>
    </source>
</evidence>
<evidence type="ECO:0000259" key="5">
    <source>
        <dbReference type="PROSITE" id="PS51352"/>
    </source>
</evidence>
<dbReference type="SUPFAM" id="SSF52833">
    <property type="entry name" value="Thioredoxin-like"/>
    <property type="match status" value="1"/>
</dbReference>
<dbReference type="PATRIC" id="fig|765698.3.peg.6067"/>
<dbReference type="eggNOG" id="COG1651">
    <property type="taxonomic scope" value="Bacteria"/>
</dbReference>
<dbReference type="Pfam" id="PF01323">
    <property type="entry name" value="DSBA"/>
    <property type="match status" value="1"/>
</dbReference>
<dbReference type="PANTHER" id="PTHR13887">
    <property type="entry name" value="GLUTATHIONE S-TRANSFERASE KAPPA"/>
    <property type="match status" value="1"/>
</dbReference>
<dbReference type="STRING" id="765698.Mesci_5535"/>